<dbReference type="Proteomes" id="UP000183656">
    <property type="component" value="Unassembled WGS sequence"/>
</dbReference>
<keyword evidence="2" id="KW-1185">Reference proteome</keyword>
<proteinExistence type="predicted"/>
<dbReference type="AlphaFoldDB" id="A0A1I7KL25"/>
<accession>A0A1I7KL25</accession>
<dbReference type="STRING" id="343013.SAMN04489707_105613"/>
<evidence type="ECO:0000313" key="2">
    <source>
        <dbReference type="Proteomes" id="UP000183656"/>
    </source>
</evidence>
<reference evidence="1 2" key="1">
    <citation type="submission" date="2016-10" db="EMBL/GenBank/DDBJ databases">
        <authorList>
            <person name="de Groot N.N."/>
        </authorList>
    </citation>
    <scope>NUCLEOTIDE SEQUENCE [LARGE SCALE GENOMIC DNA]</scope>
    <source>
        <strain evidence="1 2">R-24608</strain>
    </source>
</reference>
<organism evidence="1 2">
    <name type="scientific">Paenacidovorax caeni</name>
    <dbReference type="NCBI Taxonomy" id="343013"/>
    <lineage>
        <taxon>Bacteria</taxon>
        <taxon>Pseudomonadati</taxon>
        <taxon>Pseudomonadota</taxon>
        <taxon>Betaproteobacteria</taxon>
        <taxon>Burkholderiales</taxon>
        <taxon>Comamonadaceae</taxon>
        <taxon>Paenacidovorax</taxon>
    </lineage>
</organism>
<sequence>MNSSKVKASKDLCPNCSKPLNEHTSTDCILAFLIGLVEERGQHTPSQLRQLTLKCDTDQLWSEVIPLVDRLAEGEFSS</sequence>
<gene>
    <name evidence="1" type="ORF">SAMN04489707_105613</name>
</gene>
<evidence type="ECO:0000313" key="1">
    <source>
        <dbReference type="EMBL" id="SFU98091.1"/>
    </source>
</evidence>
<dbReference type="RefSeq" id="WP_139235540.1">
    <property type="nucleotide sequence ID" value="NZ_CYIG01000061.1"/>
</dbReference>
<dbReference type="EMBL" id="FPBX01000056">
    <property type="protein sequence ID" value="SFU98091.1"/>
    <property type="molecule type" value="Genomic_DNA"/>
</dbReference>
<protein>
    <submittedName>
        <fullName evidence="1">Uncharacterized protein</fullName>
    </submittedName>
</protein>
<name>A0A1I7KL25_9BURK</name>